<dbReference type="Proteomes" id="UP000240883">
    <property type="component" value="Unassembled WGS sequence"/>
</dbReference>
<proteinExistence type="predicted"/>
<protein>
    <submittedName>
        <fullName evidence="2">Uncharacterized protein</fullName>
    </submittedName>
</protein>
<reference evidence="2 3" key="1">
    <citation type="journal article" date="2018" name="Front. Microbiol.">
        <title>Genome-Wide Analysis of Corynespora cassiicola Leaf Fall Disease Putative Effectors.</title>
        <authorList>
            <person name="Lopez D."/>
            <person name="Ribeiro S."/>
            <person name="Label P."/>
            <person name="Fumanal B."/>
            <person name="Venisse J.S."/>
            <person name="Kohler A."/>
            <person name="de Oliveira R.R."/>
            <person name="Labutti K."/>
            <person name="Lipzen A."/>
            <person name="Lail K."/>
            <person name="Bauer D."/>
            <person name="Ohm R.A."/>
            <person name="Barry K.W."/>
            <person name="Spatafora J."/>
            <person name="Grigoriev I.V."/>
            <person name="Martin F.M."/>
            <person name="Pujade-Renaud V."/>
        </authorList>
    </citation>
    <scope>NUCLEOTIDE SEQUENCE [LARGE SCALE GENOMIC DNA]</scope>
    <source>
        <strain evidence="2 3">Philippines</strain>
    </source>
</reference>
<dbReference type="EMBL" id="KZ678152">
    <property type="protein sequence ID" value="PSN59873.1"/>
    <property type="molecule type" value="Genomic_DNA"/>
</dbReference>
<name>A0A2T2N361_CORCC</name>
<feature type="compositionally biased region" description="Polar residues" evidence="1">
    <location>
        <begin position="93"/>
        <end position="114"/>
    </location>
</feature>
<evidence type="ECO:0000313" key="3">
    <source>
        <dbReference type="Proteomes" id="UP000240883"/>
    </source>
</evidence>
<keyword evidence="3" id="KW-1185">Reference proteome</keyword>
<feature type="region of interest" description="Disordered" evidence="1">
    <location>
        <begin position="90"/>
        <end position="125"/>
    </location>
</feature>
<accession>A0A2T2N361</accession>
<sequence>MAPLSASALSCLSNPNRITITVPSYADAYGARRSVLHTAICQPNSNQLGRFGTTWTTPSLCCCCEKWTYTTSERLYHVFDTFDIESVRGRPVLSTSNRAGPESQTSESRSQATFPSHRLEPRTPVGPWSLFFAPSIVPSPLLLAREKRPDTGTSTT</sequence>
<gene>
    <name evidence="2" type="ORF">BS50DRAFT_221003</name>
</gene>
<dbReference type="AlphaFoldDB" id="A0A2T2N361"/>
<organism evidence="2 3">
    <name type="scientific">Corynespora cassiicola Philippines</name>
    <dbReference type="NCBI Taxonomy" id="1448308"/>
    <lineage>
        <taxon>Eukaryota</taxon>
        <taxon>Fungi</taxon>
        <taxon>Dikarya</taxon>
        <taxon>Ascomycota</taxon>
        <taxon>Pezizomycotina</taxon>
        <taxon>Dothideomycetes</taxon>
        <taxon>Pleosporomycetidae</taxon>
        <taxon>Pleosporales</taxon>
        <taxon>Corynesporascaceae</taxon>
        <taxon>Corynespora</taxon>
    </lineage>
</organism>
<evidence type="ECO:0000256" key="1">
    <source>
        <dbReference type="SAM" id="MobiDB-lite"/>
    </source>
</evidence>
<evidence type="ECO:0000313" key="2">
    <source>
        <dbReference type="EMBL" id="PSN59873.1"/>
    </source>
</evidence>